<dbReference type="Proteomes" id="UP000199501">
    <property type="component" value="Unassembled WGS sequence"/>
</dbReference>
<accession>A0A1G6Y7U7</accession>
<dbReference type="EMBL" id="FMZZ01000020">
    <property type="protein sequence ID" value="SDD86362.1"/>
    <property type="molecule type" value="Genomic_DNA"/>
</dbReference>
<sequence>MTICITPRCATPTADSYICRSCHGRLVSDLRQVAELVDDLDDTVARRTRTGQRVGSRPAVTGLPFNDGAAEVRDDLRNVLSTWVRDLWETHAPRRQVPTGETAPDGSPVVFAELDALDLDDTLPEMAAWLRRHPTWIEHHPAAGELVDEITDAVERARRAVDLPPVRLFCGPCPDCGADLYARPDRVLVGCRECESRHDVEVLRAALLGAARGALATAAEVARALPGLLGRDLSANTVRTWARAGKLTRREPDKRGRPRYLVGEVIDVALATPTRSHVTRAVGGSA</sequence>
<name>A0A1G6Y7U7_9PSEU</name>
<evidence type="ECO:0000313" key="2">
    <source>
        <dbReference type="Proteomes" id="UP000199501"/>
    </source>
</evidence>
<evidence type="ECO:0000313" key="1">
    <source>
        <dbReference type="EMBL" id="SDD86362.1"/>
    </source>
</evidence>
<dbReference type="STRING" id="1271860.SAMN05216174_12071"/>
<organism evidence="1 2">
    <name type="scientific">Actinokineospora iranica</name>
    <dbReference type="NCBI Taxonomy" id="1271860"/>
    <lineage>
        <taxon>Bacteria</taxon>
        <taxon>Bacillati</taxon>
        <taxon>Actinomycetota</taxon>
        <taxon>Actinomycetes</taxon>
        <taxon>Pseudonocardiales</taxon>
        <taxon>Pseudonocardiaceae</taxon>
        <taxon>Actinokineospora</taxon>
    </lineage>
</organism>
<proteinExistence type="predicted"/>
<dbReference type="AlphaFoldDB" id="A0A1G6Y7U7"/>
<gene>
    <name evidence="1" type="ORF">SAMN05216174_12071</name>
</gene>
<keyword evidence="2" id="KW-1185">Reference proteome</keyword>
<reference evidence="2" key="1">
    <citation type="submission" date="2016-10" db="EMBL/GenBank/DDBJ databases">
        <authorList>
            <person name="Varghese N."/>
            <person name="Submissions S."/>
        </authorList>
    </citation>
    <scope>NUCLEOTIDE SEQUENCE [LARGE SCALE GENOMIC DNA]</scope>
    <source>
        <strain evidence="2">IBRC-M 10403</strain>
    </source>
</reference>
<protein>
    <submittedName>
        <fullName evidence="1">Uncharacterized protein</fullName>
    </submittedName>
</protein>